<evidence type="ECO:0000313" key="6">
    <source>
        <dbReference type="Proteomes" id="UP000006671"/>
    </source>
</evidence>
<dbReference type="InterPro" id="IPR002172">
    <property type="entry name" value="LDrepeatLR_classA_rpt"/>
</dbReference>
<dbReference type="eggNOG" id="KOG2397">
    <property type="taxonomic scope" value="Eukaryota"/>
</dbReference>
<evidence type="ECO:0000256" key="2">
    <source>
        <dbReference type="SAM" id="MobiDB-lite"/>
    </source>
</evidence>
<feature type="compositionally biased region" description="Polar residues" evidence="2">
    <location>
        <begin position="262"/>
        <end position="273"/>
    </location>
</feature>
<reference evidence="5 6" key="1">
    <citation type="journal article" date="2010" name="Cell">
        <title>The genome of Naegleria gruberi illuminates early eukaryotic versatility.</title>
        <authorList>
            <person name="Fritz-Laylin L.K."/>
            <person name="Prochnik S.E."/>
            <person name="Ginger M.L."/>
            <person name="Dacks J.B."/>
            <person name="Carpenter M.L."/>
            <person name="Field M.C."/>
            <person name="Kuo A."/>
            <person name="Paredez A."/>
            <person name="Chapman J."/>
            <person name="Pham J."/>
            <person name="Shu S."/>
            <person name="Neupane R."/>
            <person name="Cipriano M."/>
            <person name="Mancuso J."/>
            <person name="Tu H."/>
            <person name="Salamov A."/>
            <person name="Lindquist E."/>
            <person name="Shapiro H."/>
            <person name="Lucas S."/>
            <person name="Grigoriev I.V."/>
            <person name="Cande W.Z."/>
            <person name="Fulton C."/>
            <person name="Rokhsar D.S."/>
            <person name="Dawson S.C."/>
        </authorList>
    </citation>
    <scope>NUCLEOTIDE SEQUENCE [LARGE SCALE GENOMIC DNA]</scope>
    <source>
        <strain evidence="5 6">NEG-M</strain>
    </source>
</reference>
<dbReference type="GeneID" id="8851001"/>
<dbReference type="SUPFAM" id="SSF57424">
    <property type="entry name" value="LDL receptor-like module"/>
    <property type="match status" value="1"/>
</dbReference>
<dbReference type="GO" id="GO:0017177">
    <property type="term" value="C:glucosidase II complex"/>
    <property type="evidence" value="ECO:0007669"/>
    <property type="project" value="TreeGrafter"/>
</dbReference>
<evidence type="ECO:0000313" key="5">
    <source>
        <dbReference type="EMBL" id="EFC40500.1"/>
    </source>
</evidence>
<dbReference type="PANTHER" id="PTHR12630:SF1">
    <property type="entry name" value="GLUCOSIDASE 2 SUBUNIT BETA"/>
    <property type="match status" value="1"/>
</dbReference>
<dbReference type="InterPro" id="IPR028146">
    <property type="entry name" value="PRKCSH_N"/>
</dbReference>
<dbReference type="STRING" id="5762.D2VRP8"/>
<dbReference type="Proteomes" id="UP000006671">
    <property type="component" value="Unassembled WGS sequence"/>
</dbReference>
<accession>D2VRP8</accession>
<dbReference type="PANTHER" id="PTHR12630">
    <property type="entry name" value="N-LINKED OLIGOSACCHARIDE PROCESSING"/>
    <property type="match status" value="1"/>
</dbReference>
<dbReference type="VEuPathDB" id="AmoebaDB:NAEGRDRAFT_71661"/>
<keyword evidence="6" id="KW-1185">Reference proteome</keyword>
<feature type="compositionally biased region" description="Basic and acidic residues" evidence="2">
    <location>
        <begin position="239"/>
        <end position="251"/>
    </location>
</feature>
<dbReference type="GO" id="GO:0006491">
    <property type="term" value="P:N-glycan processing"/>
    <property type="evidence" value="ECO:0007669"/>
    <property type="project" value="TreeGrafter"/>
</dbReference>
<dbReference type="OMA" id="MMATIFA"/>
<keyword evidence="1" id="KW-1015">Disulfide bond</keyword>
<dbReference type="CDD" id="cd00112">
    <property type="entry name" value="LDLa"/>
    <property type="match status" value="1"/>
</dbReference>
<dbReference type="Gene3D" id="4.10.400.10">
    <property type="entry name" value="Low-density Lipoprotein Receptor"/>
    <property type="match status" value="1"/>
</dbReference>
<dbReference type="InterPro" id="IPR039794">
    <property type="entry name" value="Gtb1-like"/>
</dbReference>
<gene>
    <name evidence="5" type="ORF">NAEGRDRAFT_71661</name>
</gene>
<dbReference type="Pfam" id="PF12999">
    <property type="entry name" value="PRKCSH-like"/>
    <property type="match status" value="1"/>
</dbReference>
<dbReference type="InParanoid" id="D2VRP8"/>
<dbReference type="AlphaFoldDB" id="D2VRP8"/>
<name>D2VRP8_NAEGR</name>
<protein>
    <submittedName>
        <fullName evidence="5">Predicted protein</fullName>
    </submittedName>
</protein>
<feature type="chain" id="PRO_5003038771" evidence="3">
    <location>
        <begin position="28"/>
        <end position="301"/>
    </location>
</feature>
<keyword evidence="3" id="KW-0732">Signal</keyword>
<dbReference type="RefSeq" id="XP_002673244.1">
    <property type="nucleotide sequence ID" value="XM_002673198.1"/>
</dbReference>
<dbReference type="InterPro" id="IPR036055">
    <property type="entry name" value="LDL_receptor-like_sf"/>
</dbReference>
<feature type="signal peptide" evidence="3">
    <location>
        <begin position="1"/>
        <end position="27"/>
    </location>
</feature>
<dbReference type="KEGG" id="ngr:NAEGRDRAFT_71661"/>
<evidence type="ECO:0000256" key="3">
    <source>
        <dbReference type="SAM" id="SignalP"/>
    </source>
</evidence>
<dbReference type="EMBL" id="GG738892">
    <property type="protein sequence ID" value="EFC40500.1"/>
    <property type="molecule type" value="Genomic_DNA"/>
</dbReference>
<feature type="domain" description="Glucosidase II beta subunit N-terminal" evidence="4">
    <location>
        <begin position="35"/>
        <end position="207"/>
    </location>
</feature>
<evidence type="ECO:0000256" key="1">
    <source>
        <dbReference type="ARBA" id="ARBA00023157"/>
    </source>
</evidence>
<proteinExistence type="predicted"/>
<evidence type="ECO:0000259" key="4">
    <source>
        <dbReference type="Pfam" id="PF12999"/>
    </source>
</evidence>
<dbReference type="SMART" id="SM00192">
    <property type="entry name" value="LDLa"/>
    <property type="match status" value="2"/>
</dbReference>
<feature type="region of interest" description="Disordered" evidence="2">
    <location>
        <begin position="239"/>
        <end position="301"/>
    </location>
</feature>
<sequence length="301" mass="33422">MNTMKTSATSCCMLAVVVILMMATIFAVNGSLTPKERTTYGVPSDLLDKYTQTSENQKFKCLKSNEEIPFSSVNDNYCDCADGSDEPATSACSNSDLSFSDDVKFYCRNKHYKSQYISHSKVNDGVCDCCDGSDENFASSMGEASLRVCEDTCKDLGKEIVASLQNEIAAIKSAIHSVYADLEYGKNKLAEMKTQSDDLQSKITEKETTLNELQTKKEEAERVERLEKDLLRAKKMRDWEEAQAAKEKEEPAPTPVAVDQPTGENTEGEQPTGENVEPPKVEEPAQFFDDDELNNFKLPGK</sequence>
<organism evidence="6">
    <name type="scientific">Naegleria gruberi</name>
    <name type="common">Amoeba</name>
    <dbReference type="NCBI Taxonomy" id="5762"/>
    <lineage>
        <taxon>Eukaryota</taxon>
        <taxon>Discoba</taxon>
        <taxon>Heterolobosea</taxon>
        <taxon>Tetramitia</taxon>
        <taxon>Eutetramitia</taxon>
        <taxon>Vahlkampfiidae</taxon>
        <taxon>Naegleria</taxon>
    </lineage>
</organism>
<dbReference type="OrthoDB" id="28322at2759"/>